<dbReference type="PANTHER" id="PTHR21666:SF286">
    <property type="entry name" value="LIPOPROTEIN NLPD"/>
    <property type="match status" value="1"/>
</dbReference>
<dbReference type="SUPFAM" id="SSF51261">
    <property type="entry name" value="Duplicated hybrid motif"/>
    <property type="match status" value="1"/>
</dbReference>
<dbReference type="GO" id="GO:0004222">
    <property type="term" value="F:metalloendopeptidase activity"/>
    <property type="evidence" value="ECO:0007669"/>
    <property type="project" value="TreeGrafter"/>
</dbReference>
<feature type="domain" description="M23ase beta-sheet core" evidence="1">
    <location>
        <begin position="37"/>
        <end position="132"/>
    </location>
</feature>
<gene>
    <name evidence="2" type="ORF">EDM56_02460</name>
</gene>
<dbReference type="Pfam" id="PF01551">
    <property type="entry name" value="Peptidase_M23"/>
    <property type="match status" value="1"/>
</dbReference>
<dbReference type="CDD" id="cd12797">
    <property type="entry name" value="M23_peptidase"/>
    <property type="match status" value="1"/>
</dbReference>
<dbReference type="OrthoDB" id="9794294at2"/>
<dbReference type="InterPro" id="IPR016047">
    <property type="entry name" value="M23ase_b-sheet_dom"/>
</dbReference>
<reference evidence="2 3" key="1">
    <citation type="submission" date="2018-10" db="EMBL/GenBank/DDBJ databases">
        <title>Phylogenomics of Brevibacillus.</title>
        <authorList>
            <person name="Dunlap C."/>
        </authorList>
    </citation>
    <scope>NUCLEOTIDE SEQUENCE [LARGE SCALE GENOMIC DNA]</scope>
    <source>
        <strain evidence="2 3">JCM 15716</strain>
    </source>
</reference>
<dbReference type="PANTHER" id="PTHR21666">
    <property type="entry name" value="PEPTIDASE-RELATED"/>
    <property type="match status" value="1"/>
</dbReference>
<protein>
    <recommendedName>
        <fullName evidence="1">M23ase beta-sheet core domain-containing protein</fullName>
    </recommendedName>
</protein>
<evidence type="ECO:0000313" key="3">
    <source>
        <dbReference type="Proteomes" id="UP000271031"/>
    </source>
</evidence>
<dbReference type="Gene3D" id="2.70.70.10">
    <property type="entry name" value="Glucose Permease (Domain IIA)"/>
    <property type="match status" value="1"/>
</dbReference>
<dbReference type="InterPro" id="IPR011055">
    <property type="entry name" value="Dup_hybrid_motif"/>
</dbReference>
<dbReference type="AlphaFoldDB" id="A0A3M8DWH3"/>
<dbReference type="InterPro" id="IPR050570">
    <property type="entry name" value="Cell_wall_metabolism_enzyme"/>
</dbReference>
<dbReference type="EMBL" id="RHHQ01000004">
    <property type="protein sequence ID" value="RNB91641.1"/>
    <property type="molecule type" value="Genomic_DNA"/>
</dbReference>
<evidence type="ECO:0000259" key="1">
    <source>
        <dbReference type="Pfam" id="PF01551"/>
    </source>
</evidence>
<name>A0A3M8DWH3_9BACL</name>
<comment type="caution">
    <text evidence="2">The sequence shown here is derived from an EMBL/GenBank/DDBJ whole genome shotgun (WGS) entry which is preliminary data.</text>
</comment>
<dbReference type="Proteomes" id="UP000271031">
    <property type="component" value="Unassembled WGS sequence"/>
</dbReference>
<organism evidence="2 3">
    <name type="scientific">Brevibacillus fluminis</name>
    <dbReference type="NCBI Taxonomy" id="511487"/>
    <lineage>
        <taxon>Bacteria</taxon>
        <taxon>Bacillati</taxon>
        <taxon>Bacillota</taxon>
        <taxon>Bacilli</taxon>
        <taxon>Bacillales</taxon>
        <taxon>Paenibacillaceae</taxon>
        <taxon>Brevibacillus</taxon>
    </lineage>
</organism>
<evidence type="ECO:0000313" key="2">
    <source>
        <dbReference type="EMBL" id="RNB91641.1"/>
    </source>
</evidence>
<sequence>MPGDKRGRQKMIPAMREYRASQTYGTQVNPATNQTTFHTGIDLVKPSYADIAAFAQGVVVFASYGQTGTGVGGYGNTVILRDRHDYLHMYAHLTDYRVKVGDQVLAGSVVGREGMTGQATGQHLHYEVRRDGPSFGYGLHTDPVLYMDQYFTTELKDPAHACGISYDGMLLPFIGGIVEGKSFLPVRALAEAVGKGAQVEWNNVIRLAGINGTELLSTFLLDAKAYAWSRELARALGLDIRWDDAAKVVQLTMAP</sequence>
<keyword evidence="3" id="KW-1185">Reference proteome</keyword>
<proteinExistence type="predicted"/>
<accession>A0A3M8DWH3</accession>